<dbReference type="CDD" id="cd05819">
    <property type="entry name" value="NHL"/>
    <property type="match status" value="1"/>
</dbReference>
<keyword evidence="1" id="KW-0732">Signal</keyword>
<dbReference type="PANTHER" id="PTHR10680">
    <property type="entry name" value="PEPTIDYL-GLYCINE ALPHA-AMIDATING MONOOXYGENASE"/>
    <property type="match status" value="1"/>
</dbReference>
<evidence type="ECO:0000313" key="7">
    <source>
        <dbReference type="Proteomes" id="UP000663870"/>
    </source>
</evidence>
<evidence type="ECO:0000313" key="6">
    <source>
        <dbReference type="EMBL" id="CAF1601009.1"/>
    </source>
</evidence>
<evidence type="ECO:0000256" key="3">
    <source>
        <dbReference type="ARBA" id="ARBA00023180"/>
    </source>
</evidence>
<reference evidence="6" key="1">
    <citation type="submission" date="2021-02" db="EMBL/GenBank/DDBJ databases">
        <authorList>
            <person name="Nowell W R."/>
        </authorList>
    </citation>
    <scope>NUCLEOTIDE SEQUENCE</scope>
</reference>
<dbReference type="Gene3D" id="2.120.10.30">
    <property type="entry name" value="TolB, C-terminal domain"/>
    <property type="match status" value="1"/>
</dbReference>
<dbReference type="EMBL" id="CAJNOH010003817">
    <property type="protein sequence ID" value="CAF1349594.1"/>
    <property type="molecule type" value="Genomic_DNA"/>
</dbReference>
<keyword evidence="2" id="KW-0677">Repeat</keyword>
<dbReference type="EMBL" id="CAJNOL010005186">
    <property type="protein sequence ID" value="CAF1601009.1"/>
    <property type="molecule type" value="Genomic_DNA"/>
</dbReference>
<dbReference type="InterPro" id="IPR001258">
    <property type="entry name" value="NHL_repeat"/>
</dbReference>
<keyword evidence="7" id="KW-1185">Reference proteome</keyword>
<proteinExistence type="predicted"/>
<protein>
    <recommendedName>
        <fullName evidence="8">NHL repeat containing protein</fullName>
    </recommendedName>
</protein>
<sequence length="378" mass="42420">MGDTNGQVVAGGNGEENRLDQLNGPTDMLIDKETNNLIICDRDNQRVVRWSRRGGTTQGEILIDNILCSGLAMDDQRYLYISDVEKHEVRRYQIGDKNGTIVAGGNGKGDRLNQLNWPTYLFVDQQQTVYVSDNNNHRVMKWNKGAKEGIVVAGGQGFGEALIQLSYPRGLFVDTLGTIYVADSLNHRVMRWPKGAKQGTVIVGGNGQGEGANQFRFLRDFRKFYAKTMEAIYILHEKDMDARFCVLKKNIQSLFDIQLLSLTIDETEKSGILCSIEGQIRQHIFRVINENTNTSSHSSKSYFTDSMSSLLSISTLSNNTHHHGSNKTYSSLIQTSLENLDIGSDLRYINCLNLLDFAFERGLHKAKKRLSLAIPFSP</sequence>
<organism evidence="6 7">
    <name type="scientific">Rotaria sordida</name>
    <dbReference type="NCBI Taxonomy" id="392033"/>
    <lineage>
        <taxon>Eukaryota</taxon>
        <taxon>Metazoa</taxon>
        <taxon>Spiralia</taxon>
        <taxon>Gnathifera</taxon>
        <taxon>Rotifera</taxon>
        <taxon>Eurotatoria</taxon>
        <taxon>Bdelloidea</taxon>
        <taxon>Philodinida</taxon>
        <taxon>Philodinidae</taxon>
        <taxon>Rotaria</taxon>
    </lineage>
</organism>
<dbReference type="Proteomes" id="UP000663854">
    <property type="component" value="Unassembled WGS sequence"/>
</dbReference>
<accession>A0A816AXD2</accession>
<gene>
    <name evidence="6" type="ORF">JXQ802_LOCUS48311</name>
    <name evidence="5" type="ORF">PYM288_LOCUS32320</name>
</gene>
<feature type="region of interest" description="Disordered" evidence="4">
    <location>
        <begin position="1"/>
        <end position="25"/>
    </location>
</feature>
<evidence type="ECO:0008006" key="8">
    <source>
        <dbReference type="Google" id="ProtNLM"/>
    </source>
</evidence>
<dbReference type="Proteomes" id="UP000663870">
    <property type="component" value="Unassembled WGS sequence"/>
</dbReference>
<evidence type="ECO:0000313" key="5">
    <source>
        <dbReference type="EMBL" id="CAF1349594.1"/>
    </source>
</evidence>
<evidence type="ECO:0000256" key="1">
    <source>
        <dbReference type="ARBA" id="ARBA00022729"/>
    </source>
</evidence>
<name>A0A816AXD2_9BILA</name>
<dbReference type="Pfam" id="PF01436">
    <property type="entry name" value="NHL"/>
    <property type="match status" value="1"/>
</dbReference>
<evidence type="ECO:0000256" key="2">
    <source>
        <dbReference type="ARBA" id="ARBA00022737"/>
    </source>
</evidence>
<dbReference type="AlphaFoldDB" id="A0A816AXD2"/>
<comment type="caution">
    <text evidence="6">The sequence shown here is derived from an EMBL/GenBank/DDBJ whole genome shotgun (WGS) entry which is preliminary data.</text>
</comment>
<keyword evidence="3" id="KW-0325">Glycoprotein</keyword>
<evidence type="ECO:0000256" key="4">
    <source>
        <dbReference type="SAM" id="MobiDB-lite"/>
    </source>
</evidence>
<dbReference type="SUPFAM" id="SSF63825">
    <property type="entry name" value="YWTD domain"/>
    <property type="match status" value="1"/>
</dbReference>
<dbReference type="GO" id="GO:0005576">
    <property type="term" value="C:extracellular region"/>
    <property type="evidence" value="ECO:0007669"/>
    <property type="project" value="TreeGrafter"/>
</dbReference>
<dbReference type="InterPro" id="IPR011042">
    <property type="entry name" value="6-blade_b-propeller_TolB-like"/>
</dbReference>
<dbReference type="PANTHER" id="PTHR10680:SF28">
    <property type="entry name" value="SMP-30_GLUCONOLACTONASE_LRE-LIKE REGION DOMAIN-CONTAINING PROTEIN"/>
    <property type="match status" value="1"/>
</dbReference>